<dbReference type="STRING" id="260084.SAMN02927928_0109"/>
<dbReference type="EMBL" id="FMTS01000011">
    <property type="protein sequence ID" value="SCW83827.1"/>
    <property type="molecule type" value="Genomic_DNA"/>
</dbReference>
<dbReference type="Proteomes" id="UP000199150">
    <property type="component" value="Unassembled WGS sequence"/>
</dbReference>
<accession>A0A1G4TRD0</accession>
<evidence type="ECO:0000313" key="1">
    <source>
        <dbReference type="EMBL" id="SCW83827.1"/>
    </source>
</evidence>
<evidence type="ECO:0000313" key="2">
    <source>
        <dbReference type="Proteomes" id="UP000199150"/>
    </source>
</evidence>
<name>A0A1G4TRD0_9CAUL</name>
<proteinExistence type="predicted"/>
<gene>
    <name evidence="1" type="ORF">SAMN02927928_0109</name>
</gene>
<organism evidence="1 2">
    <name type="scientific">Asticcacaulis taihuensis</name>
    <dbReference type="NCBI Taxonomy" id="260084"/>
    <lineage>
        <taxon>Bacteria</taxon>
        <taxon>Pseudomonadati</taxon>
        <taxon>Pseudomonadota</taxon>
        <taxon>Alphaproteobacteria</taxon>
        <taxon>Caulobacterales</taxon>
        <taxon>Caulobacteraceae</taxon>
        <taxon>Asticcacaulis</taxon>
    </lineage>
</organism>
<keyword evidence="2" id="KW-1185">Reference proteome</keyword>
<sequence>MYFLLNDLILDIDATRMMQPLDADRFSALSADYIAQLGKEMFAEDVQAHRNNPERARRLAYLIQLKMPRINAAQFFVTSTGGGLESVDASFKSLNEMAMELMFAQQKIGQLDTRKVDNEVWHRMAA</sequence>
<reference evidence="2" key="1">
    <citation type="submission" date="2016-10" db="EMBL/GenBank/DDBJ databases">
        <authorList>
            <person name="Varghese N."/>
            <person name="Submissions S."/>
        </authorList>
    </citation>
    <scope>NUCLEOTIDE SEQUENCE [LARGE SCALE GENOMIC DNA]</scope>
    <source>
        <strain evidence="2">CGMCC 1.3431</strain>
    </source>
</reference>
<dbReference type="OrthoDB" id="7629758at2"/>
<dbReference type="AlphaFoldDB" id="A0A1G4TRD0"/>
<protein>
    <submittedName>
        <fullName evidence="1">Uncharacterized protein</fullName>
    </submittedName>
</protein>